<feature type="region of interest" description="Disordered" evidence="1">
    <location>
        <begin position="122"/>
        <end position="165"/>
    </location>
</feature>
<evidence type="ECO:0000313" key="3">
    <source>
        <dbReference type="Proteomes" id="UP000027073"/>
    </source>
</evidence>
<accession>A0A067NF59</accession>
<dbReference type="AlphaFoldDB" id="A0A067NF59"/>
<feature type="compositionally biased region" description="Low complexity" evidence="1">
    <location>
        <begin position="129"/>
        <end position="138"/>
    </location>
</feature>
<gene>
    <name evidence="2" type="ORF">PLEOSDRAFT_1113086</name>
</gene>
<protein>
    <submittedName>
        <fullName evidence="2">Uncharacterized protein</fullName>
    </submittedName>
</protein>
<feature type="region of interest" description="Disordered" evidence="1">
    <location>
        <begin position="35"/>
        <end position="100"/>
    </location>
</feature>
<dbReference type="EMBL" id="KL198009">
    <property type="protein sequence ID" value="KDQ26479.1"/>
    <property type="molecule type" value="Genomic_DNA"/>
</dbReference>
<dbReference type="HOGENOM" id="CLU_1611469_0_0_1"/>
<dbReference type="InParanoid" id="A0A067NF59"/>
<feature type="compositionally biased region" description="Basic and acidic residues" evidence="1">
    <location>
        <begin position="35"/>
        <end position="46"/>
    </location>
</feature>
<dbReference type="Proteomes" id="UP000027073">
    <property type="component" value="Unassembled WGS sequence"/>
</dbReference>
<evidence type="ECO:0000256" key="1">
    <source>
        <dbReference type="SAM" id="MobiDB-lite"/>
    </source>
</evidence>
<evidence type="ECO:0000313" key="2">
    <source>
        <dbReference type="EMBL" id="KDQ26479.1"/>
    </source>
</evidence>
<name>A0A067NF59_PLEO1</name>
<proteinExistence type="predicted"/>
<organism evidence="2 3">
    <name type="scientific">Pleurotus ostreatus (strain PC15)</name>
    <name type="common">Oyster mushroom</name>
    <dbReference type="NCBI Taxonomy" id="1137138"/>
    <lineage>
        <taxon>Eukaryota</taxon>
        <taxon>Fungi</taxon>
        <taxon>Dikarya</taxon>
        <taxon>Basidiomycota</taxon>
        <taxon>Agaricomycotina</taxon>
        <taxon>Agaricomycetes</taxon>
        <taxon>Agaricomycetidae</taxon>
        <taxon>Agaricales</taxon>
        <taxon>Pleurotineae</taxon>
        <taxon>Pleurotaceae</taxon>
        <taxon>Pleurotus</taxon>
    </lineage>
</organism>
<sequence length="165" mass="18227">MCHILCFLTGAGLATYLARRRRDPLYEDEEDVYYGDRMRERGRERNAAAPGNPGNPGTGTGDIRGIEQVDRKQQQQQERDLQQEARGTGTGERGGFRRSLSAVTKPLVEFFENVGDALDEAARERQARRTTATIAAEAPQPRPVAEKSPLPEAGGPGERAYTPRT</sequence>
<feature type="compositionally biased region" description="Basic and acidic residues" evidence="1">
    <location>
        <begin position="64"/>
        <end position="83"/>
    </location>
</feature>
<dbReference type="VEuPathDB" id="FungiDB:PLEOSDRAFT_1113086"/>
<reference evidence="3" key="1">
    <citation type="journal article" date="2014" name="Proc. Natl. Acad. Sci. U.S.A.">
        <title>Extensive sampling of basidiomycete genomes demonstrates inadequacy of the white-rot/brown-rot paradigm for wood decay fungi.</title>
        <authorList>
            <person name="Riley R."/>
            <person name="Salamov A.A."/>
            <person name="Brown D.W."/>
            <person name="Nagy L.G."/>
            <person name="Floudas D."/>
            <person name="Held B.W."/>
            <person name="Levasseur A."/>
            <person name="Lombard V."/>
            <person name="Morin E."/>
            <person name="Otillar R."/>
            <person name="Lindquist E.A."/>
            <person name="Sun H."/>
            <person name="LaButti K.M."/>
            <person name="Schmutz J."/>
            <person name="Jabbour D."/>
            <person name="Luo H."/>
            <person name="Baker S.E."/>
            <person name="Pisabarro A.G."/>
            <person name="Walton J.D."/>
            <person name="Blanchette R.A."/>
            <person name="Henrissat B."/>
            <person name="Martin F."/>
            <person name="Cullen D."/>
            <person name="Hibbett D.S."/>
            <person name="Grigoriev I.V."/>
        </authorList>
    </citation>
    <scope>NUCLEOTIDE SEQUENCE [LARGE SCALE GENOMIC DNA]</scope>
    <source>
        <strain evidence="3">PC15</strain>
    </source>
</reference>